<dbReference type="HOGENOM" id="CLU_207925_0_0_6"/>
<dbReference type="eggNOG" id="ENOG50317Q7">
    <property type="taxonomic scope" value="Bacteria"/>
</dbReference>
<dbReference type="Proteomes" id="UP000015503">
    <property type="component" value="Chromosome"/>
</dbReference>
<protein>
    <submittedName>
        <fullName evidence="1">Uncharacterized protein</fullName>
    </submittedName>
</protein>
<sequence>MVDVRIEPFEKAGRTYWRVRLGQRGLTFQEELAARAFAAQLHLRMGWLKARSTEPDES</sequence>
<keyword evidence="2" id="KW-1185">Reference proteome</keyword>
<evidence type="ECO:0000313" key="2">
    <source>
        <dbReference type="Proteomes" id="UP000015503"/>
    </source>
</evidence>
<dbReference type="KEGG" id="pre:PCA10_32370"/>
<dbReference type="RefSeq" id="WP_016493115.1">
    <property type="nucleotide sequence ID" value="NC_021499.1"/>
</dbReference>
<proteinExistence type="predicted"/>
<organism evidence="1 2">
    <name type="scientific">Metapseudomonas resinovorans NBRC 106553</name>
    <dbReference type="NCBI Taxonomy" id="1245471"/>
    <lineage>
        <taxon>Bacteria</taxon>
        <taxon>Pseudomonadati</taxon>
        <taxon>Pseudomonadota</taxon>
        <taxon>Gammaproteobacteria</taxon>
        <taxon>Pseudomonadales</taxon>
        <taxon>Pseudomonadaceae</taxon>
        <taxon>Metapseudomonas</taxon>
    </lineage>
</organism>
<name>S6BIG2_METRE</name>
<dbReference type="EMBL" id="AP013068">
    <property type="protein sequence ID" value="BAN48969.1"/>
    <property type="molecule type" value="Genomic_DNA"/>
</dbReference>
<dbReference type="PATRIC" id="fig|1245471.3.peg.3271"/>
<accession>S6BIG2</accession>
<evidence type="ECO:0000313" key="1">
    <source>
        <dbReference type="EMBL" id="BAN48969.1"/>
    </source>
</evidence>
<reference evidence="1 2" key="1">
    <citation type="journal article" date="2013" name="Genome Announc.">
        <title>Complete Genome Sequence of the Carbazole Degrader Pseudomonas resinovorans Strain CA10 (NBRC 106553).</title>
        <authorList>
            <person name="Shintani M."/>
            <person name="Hosoyama A."/>
            <person name="Ohji S."/>
            <person name="Tsuchikane K."/>
            <person name="Takarada H."/>
            <person name="Yamazoe A."/>
            <person name="Fujita N."/>
            <person name="Nojiri H."/>
        </authorList>
    </citation>
    <scope>NUCLEOTIDE SEQUENCE [LARGE SCALE GENOMIC DNA]</scope>
    <source>
        <strain evidence="1 2">NBRC 106553</strain>
    </source>
</reference>
<dbReference type="AlphaFoldDB" id="S6BIG2"/>
<gene>
    <name evidence="1" type="ORF">PCA10_32370</name>
</gene>